<evidence type="ECO:0008006" key="3">
    <source>
        <dbReference type="Google" id="ProtNLM"/>
    </source>
</evidence>
<dbReference type="Pfam" id="PF10707">
    <property type="entry name" value="YrbL-PhoP_reg"/>
    <property type="match status" value="1"/>
</dbReference>
<reference evidence="2" key="1">
    <citation type="submission" date="2017-01" db="EMBL/GenBank/DDBJ databases">
        <title>Draft genome of the species Salinivibrio costicola subsp. alcaliphilus.</title>
        <authorList>
            <person name="Lopez-Hermoso C."/>
            <person name="De La Haba R."/>
            <person name="Sanchez-Porro C."/>
            <person name="Ventosa A."/>
        </authorList>
    </citation>
    <scope>NUCLEOTIDE SEQUENCE [LARGE SCALE GENOMIC DNA]</scope>
    <source>
        <strain evidence="2">CBH448</strain>
    </source>
</reference>
<dbReference type="RefSeq" id="WP_077670115.1">
    <property type="nucleotide sequence ID" value="NZ_MUFR01000056.1"/>
</dbReference>
<organism evidence="1 2">
    <name type="scientific">Salinivibrio costicola subsp. alcaliphilus</name>
    <dbReference type="NCBI Taxonomy" id="272773"/>
    <lineage>
        <taxon>Bacteria</taxon>
        <taxon>Pseudomonadati</taxon>
        <taxon>Pseudomonadota</taxon>
        <taxon>Gammaproteobacteria</taxon>
        <taxon>Vibrionales</taxon>
        <taxon>Vibrionaceae</taxon>
        <taxon>Salinivibrio</taxon>
    </lineage>
</organism>
<dbReference type="InterPro" id="IPR011009">
    <property type="entry name" value="Kinase-like_dom_sf"/>
</dbReference>
<accession>A0ABX3KM82</accession>
<dbReference type="SUPFAM" id="SSF56112">
    <property type="entry name" value="Protein kinase-like (PK-like)"/>
    <property type="match status" value="1"/>
</dbReference>
<proteinExistence type="predicted"/>
<dbReference type="InterPro" id="IPR019647">
    <property type="entry name" value="PhoP_reg_network_YrbL"/>
</dbReference>
<gene>
    <name evidence="1" type="ORF">BZJ21_14170</name>
</gene>
<keyword evidence="2" id="KW-1185">Reference proteome</keyword>
<sequence length="195" mass="22507">MIYLQNHKPIGSGQTRDCYLHPHDPTKCIKIMKANQPSDVNAREWDYYQYLIKKHVDTSHLPQCYGFIDTDLGAGLVFDFVGNSENETFLSLLEKGKLSREKASKTFNELQQYLKETNICFIDTNLNNVIIQSNQFFIIDGIVPPKEKRAWLYQKVPLISCWRTQKSLKPAKRKLEKLLNGESLDNTECSDTETA</sequence>
<comment type="caution">
    <text evidence="1">The sequence shown here is derived from an EMBL/GenBank/DDBJ whole genome shotgun (WGS) entry which is preliminary data.</text>
</comment>
<evidence type="ECO:0000313" key="1">
    <source>
        <dbReference type="EMBL" id="OOF32811.1"/>
    </source>
</evidence>
<protein>
    <recommendedName>
        <fullName evidence="3">PhoP regulatory network protein YrbL</fullName>
    </recommendedName>
</protein>
<dbReference type="Proteomes" id="UP000189431">
    <property type="component" value="Unassembled WGS sequence"/>
</dbReference>
<evidence type="ECO:0000313" key="2">
    <source>
        <dbReference type="Proteomes" id="UP000189431"/>
    </source>
</evidence>
<dbReference type="EMBL" id="MUFR01000056">
    <property type="protein sequence ID" value="OOF32811.1"/>
    <property type="molecule type" value="Genomic_DNA"/>
</dbReference>
<name>A0ABX3KM82_SALCS</name>